<dbReference type="InterPro" id="IPR016195">
    <property type="entry name" value="Pol/histidinol_Pase-like"/>
</dbReference>
<dbReference type="NCBIfam" id="NF005596">
    <property type="entry name" value="PRK07328.1"/>
    <property type="match status" value="1"/>
</dbReference>
<dbReference type="UniPathway" id="UPA00031">
    <property type="reaction ID" value="UER00013"/>
</dbReference>
<evidence type="ECO:0000259" key="9">
    <source>
        <dbReference type="Pfam" id="PF02811"/>
    </source>
</evidence>
<reference evidence="10 11" key="1">
    <citation type="submission" date="2013-06" db="EMBL/GenBank/DDBJ databases">
        <title>Whole genome shotgun sequence of Bacillus selenatarsenatis SF-1.</title>
        <authorList>
            <person name="Kuroda M."/>
            <person name="Sei K."/>
            <person name="Yamashita M."/>
            <person name="Ike M."/>
        </authorList>
    </citation>
    <scope>NUCLEOTIDE SEQUENCE [LARGE SCALE GENOMIC DNA]</scope>
    <source>
        <strain evidence="10 11">SF-1</strain>
    </source>
</reference>
<evidence type="ECO:0000313" key="10">
    <source>
        <dbReference type="EMBL" id="GAM13892.1"/>
    </source>
</evidence>
<dbReference type="GO" id="GO:0004401">
    <property type="term" value="F:histidinol-phosphatase activity"/>
    <property type="evidence" value="ECO:0007669"/>
    <property type="project" value="UniProtKB-UniRule"/>
</dbReference>
<dbReference type="SUPFAM" id="SSF89550">
    <property type="entry name" value="PHP domain-like"/>
    <property type="match status" value="1"/>
</dbReference>
<evidence type="ECO:0000256" key="3">
    <source>
        <dbReference type="ARBA" id="ARBA00013085"/>
    </source>
</evidence>
<evidence type="ECO:0000256" key="8">
    <source>
        <dbReference type="RuleBase" id="RU366003"/>
    </source>
</evidence>
<dbReference type="PANTHER" id="PTHR21039">
    <property type="entry name" value="HISTIDINOL PHOSPHATASE-RELATED"/>
    <property type="match status" value="1"/>
</dbReference>
<dbReference type="RefSeq" id="WP_041965705.1">
    <property type="nucleotide sequence ID" value="NZ_BASE01000043.1"/>
</dbReference>
<dbReference type="GO" id="GO:0005737">
    <property type="term" value="C:cytoplasm"/>
    <property type="evidence" value="ECO:0007669"/>
    <property type="project" value="TreeGrafter"/>
</dbReference>
<comment type="caution">
    <text evidence="10">The sequence shown here is derived from an EMBL/GenBank/DDBJ whole genome shotgun (WGS) entry which is preliminary data.</text>
</comment>
<evidence type="ECO:0000256" key="2">
    <source>
        <dbReference type="ARBA" id="ARBA00009152"/>
    </source>
</evidence>
<accession>A0A0A8X4H4</accession>
<dbReference type="Pfam" id="PF02811">
    <property type="entry name" value="PHP"/>
    <property type="match status" value="1"/>
</dbReference>
<proteinExistence type="inferred from homology"/>
<dbReference type="Proteomes" id="UP000031014">
    <property type="component" value="Unassembled WGS sequence"/>
</dbReference>
<dbReference type="STRING" id="1321606.SAMD00020551_2039"/>
<dbReference type="OrthoDB" id="9775255at2"/>
<name>A0A0A8X4H4_MESS1</name>
<comment type="similarity">
    <text evidence="2 8">Belongs to the PHP hydrolase family. HisK subfamily.</text>
</comment>
<dbReference type="Gene3D" id="3.20.20.140">
    <property type="entry name" value="Metal-dependent hydrolases"/>
    <property type="match status" value="1"/>
</dbReference>
<dbReference type="InterPro" id="IPR004013">
    <property type="entry name" value="PHP_dom"/>
</dbReference>
<evidence type="ECO:0000256" key="1">
    <source>
        <dbReference type="ARBA" id="ARBA00004970"/>
    </source>
</evidence>
<dbReference type="EC" id="3.1.3.15" evidence="3 8"/>
<evidence type="ECO:0000256" key="7">
    <source>
        <dbReference type="ARBA" id="ARBA00049158"/>
    </source>
</evidence>
<dbReference type="CDD" id="cd12110">
    <property type="entry name" value="PHP_HisPPase_Hisj_like"/>
    <property type="match status" value="1"/>
</dbReference>
<protein>
    <recommendedName>
        <fullName evidence="3 8">Histidinol-phosphatase</fullName>
        <shortName evidence="8">HolPase</shortName>
        <ecNumber evidence="3 8">3.1.3.15</ecNumber>
    </recommendedName>
</protein>
<organism evidence="10 11">
    <name type="scientific">Mesobacillus selenatarsenatis (strain DSM 18680 / JCM 14380 / FERM P-15431 / SF-1)</name>
    <dbReference type="NCBI Taxonomy" id="1321606"/>
    <lineage>
        <taxon>Bacteria</taxon>
        <taxon>Bacillati</taxon>
        <taxon>Bacillota</taxon>
        <taxon>Bacilli</taxon>
        <taxon>Bacillales</taxon>
        <taxon>Bacillaceae</taxon>
        <taxon>Mesobacillus</taxon>
    </lineage>
</organism>
<keyword evidence="5 8" id="KW-0378">Hydrolase</keyword>
<dbReference type="PANTHER" id="PTHR21039:SF0">
    <property type="entry name" value="HISTIDINOL-PHOSPHATASE"/>
    <property type="match status" value="1"/>
</dbReference>
<dbReference type="GO" id="GO:0000105">
    <property type="term" value="P:L-histidine biosynthetic process"/>
    <property type="evidence" value="ECO:0007669"/>
    <property type="project" value="UniProtKB-UniRule"/>
</dbReference>
<gene>
    <name evidence="10" type="ORF">SAMD00020551_2039</name>
</gene>
<comment type="pathway">
    <text evidence="1 8">Amino-acid biosynthesis; L-histidine biosynthesis; L-histidine from 5-phospho-alpha-D-ribose 1-diphosphate: step 8/9.</text>
</comment>
<keyword evidence="4 8" id="KW-0028">Amino-acid biosynthesis</keyword>
<evidence type="ECO:0000256" key="4">
    <source>
        <dbReference type="ARBA" id="ARBA00022605"/>
    </source>
</evidence>
<dbReference type="AlphaFoldDB" id="A0A0A8X4H4"/>
<evidence type="ECO:0000313" key="11">
    <source>
        <dbReference type="Proteomes" id="UP000031014"/>
    </source>
</evidence>
<dbReference type="NCBIfam" id="TIGR01856">
    <property type="entry name" value="hisJ_fam"/>
    <property type="match status" value="1"/>
</dbReference>
<dbReference type="InterPro" id="IPR010140">
    <property type="entry name" value="Histidinol_P_phosphatase_HisJ"/>
</dbReference>
<evidence type="ECO:0000256" key="5">
    <source>
        <dbReference type="ARBA" id="ARBA00022801"/>
    </source>
</evidence>
<keyword evidence="6 8" id="KW-0368">Histidine biosynthesis</keyword>
<dbReference type="EMBL" id="BASE01000043">
    <property type="protein sequence ID" value="GAM13892.1"/>
    <property type="molecule type" value="Genomic_DNA"/>
</dbReference>
<keyword evidence="11" id="KW-1185">Reference proteome</keyword>
<comment type="catalytic activity">
    <reaction evidence="7 8">
        <text>L-histidinol phosphate + H2O = L-histidinol + phosphate</text>
        <dbReference type="Rhea" id="RHEA:14465"/>
        <dbReference type="ChEBI" id="CHEBI:15377"/>
        <dbReference type="ChEBI" id="CHEBI:43474"/>
        <dbReference type="ChEBI" id="CHEBI:57699"/>
        <dbReference type="ChEBI" id="CHEBI:57980"/>
        <dbReference type="EC" id="3.1.3.15"/>
    </reaction>
</comment>
<feature type="domain" description="PHP" evidence="9">
    <location>
        <begin position="4"/>
        <end position="198"/>
    </location>
</feature>
<evidence type="ECO:0000256" key="6">
    <source>
        <dbReference type="ARBA" id="ARBA00023102"/>
    </source>
</evidence>
<sequence length="270" mass="31919">MLTDYHNHLERGTLTLDYLKQFTDTANEKGIQHFGISEHAYHFYQTADILRNSWVDERRYYDMADYVHLFEEAWRNEIDVKMSIEMDYTPGKHKEMEQFIKSYDFDYVIGSIHWIGDFGIDLAEYRKEWDRRDVYEVYRRYFDQVVTLAQSNLFDIIGHIDLVKIFKYVPEDESFLLEQYDRATTALTQSKTCVEISTAGLRKPTQTLYPDKRLLQMCFDKHIPIVLSSDAHVPEHVGADFDQALTLARQVGYEEIITFSKGERKSYPLG</sequence>